<feature type="domain" description="Transposase zinc-ribbon" evidence="1">
    <location>
        <begin position="72"/>
        <end position="118"/>
    </location>
</feature>
<name>A0ABM9GB73_9BACL</name>
<comment type="caution">
    <text evidence="2">The sequence shown here is derived from an EMBL/GenBank/DDBJ whole genome shotgun (WGS) entry which is preliminary data.</text>
</comment>
<dbReference type="InterPro" id="IPR024442">
    <property type="entry name" value="Transposase_Zn_ribbon"/>
</dbReference>
<sequence length="357" mass="41115">MLKPPKKTKLKSANIVPFLENGGGVDNRMYVRYNYFKNICSFHTNNNSLEGSQVKKLDEISTLEELWNTFATEADCAAYFERVKWPEGFICPRCEHRQAYTIRTRRLPLYECRSCHHQTSLIAGTIMEGSRTSLKKWFAAIWLVSIREPGINAVQLQAVLQVTYKTSWLILHKIRGAIHYHDTNNLMKGDVRGIIVFYGRPFSSPIVLHDKETAIIVAETSSHSAFGPARQFKMKLIGREHLSGKLLLPSGCQHFKDQHVEKNDNYETEINRYIFRIRRDGRLYTMYRQARQWLNRTFHGIGAKYLQRYLDEFNFRINTPPAAVASQLLQVCLTPSPARLTHTRQAFSPSRAASCAA</sequence>
<dbReference type="Pfam" id="PF12760">
    <property type="entry name" value="Zn_ribbon_IS1595"/>
    <property type="match status" value="1"/>
</dbReference>
<gene>
    <name evidence="2" type="ORF">WJ0W_006485</name>
</gene>
<protein>
    <submittedName>
        <fullName evidence="2">Transposase</fullName>
    </submittedName>
</protein>
<organism evidence="2 3">
    <name type="scientific">Paenibacillus melissococcoides</name>
    <dbReference type="NCBI Taxonomy" id="2912268"/>
    <lineage>
        <taxon>Bacteria</taxon>
        <taxon>Bacillati</taxon>
        <taxon>Bacillota</taxon>
        <taxon>Bacilli</taxon>
        <taxon>Bacillales</taxon>
        <taxon>Paenibacillaceae</taxon>
        <taxon>Paenibacillus</taxon>
    </lineage>
</organism>
<evidence type="ECO:0000313" key="2">
    <source>
        <dbReference type="EMBL" id="CAH8249299.1"/>
    </source>
</evidence>
<reference evidence="2" key="1">
    <citation type="submission" date="2022-06" db="EMBL/GenBank/DDBJ databases">
        <authorList>
            <person name="Dietemann V."/>
            <person name="Ory F."/>
            <person name="Dainat B."/>
            <person name="Oberhansli S."/>
        </authorList>
    </citation>
    <scope>NUCLEOTIDE SEQUENCE</scope>
    <source>
        <strain evidence="2">Ena-SAMPLE-TAB-26-04-2022-14:26:32:270-5432</strain>
    </source>
</reference>
<dbReference type="RefSeq" id="WP_261948897.1">
    <property type="nucleotide sequence ID" value="NZ_CALYLO010000015.1"/>
</dbReference>
<dbReference type="Proteomes" id="UP001154322">
    <property type="component" value="Unassembled WGS sequence"/>
</dbReference>
<evidence type="ECO:0000313" key="3">
    <source>
        <dbReference type="Proteomes" id="UP001154322"/>
    </source>
</evidence>
<accession>A0ABM9GB73</accession>
<dbReference type="EMBL" id="CALYLO010000015">
    <property type="protein sequence ID" value="CAH8249299.1"/>
    <property type="molecule type" value="Genomic_DNA"/>
</dbReference>
<evidence type="ECO:0000259" key="1">
    <source>
        <dbReference type="Pfam" id="PF12760"/>
    </source>
</evidence>
<keyword evidence="3" id="KW-1185">Reference proteome</keyword>
<proteinExistence type="predicted"/>